<dbReference type="PANTHER" id="PTHR23321">
    <property type="entry name" value="RIBOSOMAL PROTEIN S15, BACTERIAL AND ORGANELLAR"/>
    <property type="match status" value="1"/>
</dbReference>
<evidence type="ECO:0000256" key="4">
    <source>
        <dbReference type="RuleBase" id="RU003919"/>
    </source>
</evidence>
<dbReference type="Proteomes" id="UP000316360">
    <property type="component" value="Unassembled WGS sequence"/>
</dbReference>
<feature type="region of interest" description="Disordered" evidence="6">
    <location>
        <begin position="1"/>
        <end position="25"/>
    </location>
</feature>
<dbReference type="GO" id="GO:0006412">
    <property type="term" value="P:translation"/>
    <property type="evidence" value="ECO:0007669"/>
    <property type="project" value="UniProtKB-UniRule"/>
</dbReference>
<dbReference type="GO" id="GO:0019843">
    <property type="term" value="F:rRNA binding"/>
    <property type="evidence" value="ECO:0007669"/>
    <property type="project" value="UniProtKB-UniRule"/>
</dbReference>
<dbReference type="SMART" id="SM01387">
    <property type="entry name" value="Ribosomal_S15"/>
    <property type="match status" value="1"/>
</dbReference>
<comment type="subunit">
    <text evidence="3">Part of the 30S ribosomal subunit. Forms a bridge to the 50S subunit in the 70S ribosome, contacting the 23S rRNA.</text>
</comment>
<organism evidence="7 8">
    <name type="scientific">Aerophobetes bacterium</name>
    <dbReference type="NCBI Taxonomy" id="2030807"/>
    <lineage>
        <taxon>Bacteria</taxon>
        <taxon>Candidatus Aerophobota</taxon>
    </lineage>
</organism>
<dbReference type="InterPro" id="IPR009068">
    <property type="entry name" value="uS15_NS1_RNA-bd_sf"/>
</dbReference>
<protein>
    <recommendedName>
        <fullName evidence="3">Small ribosomal subunit protein uS15</fullName>
    </recommendedName>
</protein>
<dbReference type="GO" id="GO:0005737">
    <property type="term" value="C:cytoplasm"/>
    <property type="evidence" value="ECO:0007669"/>
    <property type="project" value="UniProtKB-ARBA"/>
</dbReference>
<dbReference type="AlphaFoldDB" id="A0A523RQA6"/>
<sequence length="89" mass="10316">MSISKVKKKELREKFAHHSTDSGSSEVQVAVFSERIKNLTAHLGKYKKDQSSKKGLLQLVMQRRKLLDYLKSEDQGRYKKIIKALGLRR</sequence>
<evidence type="ECO:0000256" key="6">
    <source>
        <dbReference type="SAM" id="MobiDB-lite"/>
    </source>
</evidence>
<keyword evidence="3 5" id="KW-0694">RNA-binding</keyword>
<evidence type="ECO:0000256" key="1">
    <source>
        <dbReference type="ARBA" id="ARBA00022980"/>
    </source>
</evidence>
<dbReference type="GO" id="GO:0003735">
    <property type="term" value="F:structural constituent of ribosome"/>
    <property type="evidence" value="ECO:0007669"/>
    <property type="project" value="InterPro"/>
</dbReference>
<proteinExistence type="inferred from homology"/>
<keyword evidence="3 5" id="KW-0699">rRNA-binding</keyword>
<evidence type="ECO:0000256" key="2">
    <source>
        <dbReference type="ARBA" id="ARBA00023274"/>
    </source>
</evidence>
<comment type="function">
    <text evidence="3">Forms an intersubunit bridge (bridge B4) with the 23S rRNA of the 50S subunit in the ribosome.</text>
</comment>
<keyword evidence="2 3" id="KW-0687">Ribonucleoprotein</keyword>
<dbReference type="CDD" id="cd00353">
    <property type="entry name" value="Ribosomal_S15p_S13e"/>
    <property type="match status" value="1"/>
</dbReference>
<dbReference type="GO" id="GO:1990904">
    <property type="term" value="C:ribonucleoprotein complex"/>
    <property type="evidence" value="ECO:0007669"/>
    <property type="project" value="UniProtKB-KW"/>
</dbReference>
<dbReference type="HAMAP" id="MF_01343_B">
    <property type="entry name" value="Ribosomal_uS15_B"/>
    <property type="match status" value="1"/>
</dbReference>
<comment type="similarity">
    <text evidence="3 4">Belongs to the universal ribosomal protein uS15 family.</text>
</comment>
<evidence type="ECO:0000313" key="7">
    <source>
        <dbReference type="EMBL" id="TET07962.1"/>
    </source>
</evidence>
<dbReference type="InterPro" id="IPR005290">
    <property type="entry name" value="Ribosomal_uS15_bac-type"/>
</dbReference>
<name>A0A523RQA6_UNCAE</name>
<dbReference type="SUPFAM" id="SSF47060">
    <property type="entry name" value="S15/NS1 RNA-binding domain"/>
    <property type="match status" value="1"/>
</dbReference>
<comment type="function">
    <text evidence="3 5">One of the primary rRNA binding proteins, it binds directly to 16S rRNA where it helps nucleate assembly of the platform of the 30S subunit by binding and bridging several RNA helices of the 16S rRNA.</text>
</comment>
<dbReference type="InterPro" id="IPR000589">
    <property type="entry name" value="Ribosomal_uS15"/>
</dbReference>
<accession>A0A523RQA6</accession>
<dbReference type="Pfam" id="PF00312">
    <property type="entry name" value="Ribosomal_S15"/>
    <property type="match status" value="1"/>
</dbReference>
<dbReference type="GO" id="GO:0005840">
    <property type="term" value="C:ribosome"/>
    <property type="evidence" value="ECO:0007669"/>
    <property type="project" value="UniProtKB-KW"/>
</dbReference>
<dbReference type="PANTHER" id="PTHR23321:SF26">
    <property type="entry name" value="SMALL RIBOSOMAL SUBUNIT PROTEIN US15M"/>
    <property type="match status" value="1"/>
</dbReference>
<dbReference type="PROSITE" id="PS00362">
    <property type="entry name" value="RIBOSOMAL_S15"/>
    <property type="match status" value="1"/>
</dbReference>
<feature type="compositionally biased region" description="Basic and acidic residues" evidence="6">
    <location>
        <begin position="10"/>
        <end position="20"/>
    </location>
</feature>
<evidence type="ECO:0000256" key="3">
    <source>
        <dbReference type="HAMAP-Rule" id="MF_01343"/>
    </source>
</evidence>
<gene>
    <name evidence="3 7" type="primary">rpsO</name>
    <name evidence="7" type="ORF">E3J84_06790</name>
</gene>
<comment type="caution">
    <text evidence="7">The sequence shown here is derived from an EMBL/GenBank/DDBJ whole genome shotgun (WGS) entry which is preliminary data.</text>
</comment>
<dbReference type="Gene3D" id="6.10.250.3130">
    <property type="match status" value="1"/>
</dbReference>
<evidence type="ECO:0000313" key="8">
    <source>
        <dbReference type="Proteomes" id="UP000316360"/>
    </source>
</evidence>
<dbReference type="Gene3D" id="1.10.287.10">
    <property type="entry name" value="S15/NS1, RNA-binding"/>
    <property type="match status" value="1"/>
</dbReference>
<evidence type="ECO:0000256" key="5">
    <source>
        <dbReference type="RuleBase" id="RU004524"/>
    </source>
</evidence>
<reference evidence="7 8" key="1">
    <citation type="submission" date="2019-03" db="EMBL/GenBank/DDBJ databases">
        <title>Metabolic potential of uncultured bacteria and archaea associated with petroleum seepage in deep-sea sediments.</title>
        <authorList>
            <person name="Dong X."/>
            <person name="Hubert C."/>
        </authorList>
    </citation>
    <scope>NUCLEOTIDE SEQUENCE [LARGE SCALE GENOMIC DNA]</scope>
    <source>
        <strain evidence="7">E44_bin7</strain>
    </source>
</reference>
<keyword evidence="1 3" id="KW-0689">Ribosomal protein</keyword>
<dbReference type="NCBIfam" id="TIGR00952">
    <property type="entry name" value="S15_bact"/>
    <property type="match status" value="1"/>
</dbReference>
<dbReference type="EMBL" id="SOKJ01000389">
    <property type="protein sequence ID" value="TET07962.1"/>
    <property type="molecule type" value="Genomic_DNA"/>
</dbReference>